<keyword evidence="2 5" id="KW-0812">Transmembrane</keyword>
<dbReference type="PANTHER" id="PTHR43066">
    <property type="entry name" value="RHOMBOID-RELATED PROTEIN"/>
    <property type="match status" value="1"/>
</dbReference>
<gene>
    <name evidence="7" type="primary">UBAC2</name>
</gene>
<proteinExistence type="predicted"/>
<dbReference type="InterPro" id="IPR041928">
    <property type="entry name" value="UBA_UBAC2"/>
</dbReference>
<comment type="subcellular location">
    <subcellularLocation>
        <location evidence="1">Membrane</location>
        <topology evidence="1">Multi-pass membrane protein</topology>
    </subcellularLocation>
</comment>
<evidence type="ECO:0000256" key="2">
    <source>
        <dbReference type="ARBA" id="ARBA00022692"/>
    </source>
</evidence>
<feature type="transmembrane region" description="Helical" evidence="5">
    <location>
        <begin position="92"/>
        <end position="111"/>
    </location>
</feature>
<evidence type="ECO:0000256" key="1">
    <source>
        <dbReference type="ARBA" id="ARBA00004141"/>
    </source>
</evidence>
<dbReference type="InterPro" id="IPR035952">
    <property type="entry name" value="Rhomboid-like_sf"/>
</dbReference>
<dbReference type="Gene3D" id="1.20.1540.10">
    <property type="entry name" value="Rhomboid-like"/>
    <property type="match status" value="1"/>
</dbReference>
<dbReference type="CDD" id="cd14305">
    <property type="entry name" value="UBA_UBAC2"/>
    <property type="match status" value="1"/>
</dbReference>
<evidence type="ECO:0000313" key="8">
    <source>
        <dbReference type="Proteomes" id="UP000694569"/>
    </source>
</evidence>
<dbReference type="SUPFAM" id="SSF46934">
    <property type="entry name" value="UBA-like"/>
    <property type="match status" value="1"/>
</dbReference>
<keyword evidence="3 5" id="KW-1133">Transmembrane helix</keyword>
<sequence>MIASTGSGGLYKAPLSKALLLVPSAFSLLLALFFQQQQSFFVYSWKAIKEDFHIWRLISGRTICLDLKDTFCTSLLIYNFKTLERRFGSRKFTSFLLGTWILSILFDFLLVEGAHLAFHVSFSTLPSGFLAPVFGLFVPFYFAIPRVHLAHVLGLFPITNKTLVYIVGLQLLTSSPYMSIVAISGLISGICYTWDVLNICRILFVPSWLAVLFSRMLEPLFSTEEPVNEARVGMGATVDIQRQQRIELLDQQLMFSQIGQLGRRRQQQGGAVIWNSLFQPWRHQHPENQAEPQAPPPPSEDQVAQLMEMGFSRSDVLTALRASNNDINIATNFLLQR</sequence>
<evidence type="ECO:0000256" key="3">
    <source>
        <dbReference type="ARBA" id="ARBA00022989"/>
    </source>
</evidence>
<dbReference type="InterPro" id="IPR015940">
    <property type="entry name" value="UBA"/>
</dbReference>
<feature type="transmembrane region" description="Helical" evidence="5">
    <location>
        <begin position="15"/>
        <end position="34"/>
    </location>
</feature>
<evidence type="ECO:0000313" key="7">
    <source>
        <dbReference type="Ensembl" id="ENSLLEP00000004052.1"/>
    </source>
</evidence>
<protein>
    <submittedName>
        <fullName evidence="7">UBA domain containing 2</fullName>
    </submittedName>
</protein>
<evidence type="ECO:0000256" key="4">
    <source>
        <dbReference type="ARBA" id="ARBA00023136"/>
    </source>
</evidence>
<dbReference type="PROSITE" id="PS50030">
    <property type="entry name" value="UBA"/>
    <property type="match status" value="1"/>
</dbReference>
<dbReference type="OrthoDB" id="272778at2759"/>
<evidence type="ECO:0000256" key="5">
    <source>
        <dbReference type="SAM" id="Phobius"/>
    </source>
</evidence>
<dbReference type="AlphaFoldDB" id="A0A8C5LT79"/>
<dbReference type="GO" id="GO:0016020">
    <property type="term" value="C:membrane"/>
    <property type="evidence" value="ECO:0007669"/>
    <property type="project" value="UniProtKB-SubCell"/>
</dbReference>
<name>A0A8C5LT79_9ANUR</name>
<organism evidence="7 8">
    <name type="scientific">Leptobrachium leishanense</name>
    <name type="common">Leishan spiny toad</name>
    <dbReference type="NCBI Taxonomy" id="445787"/>
    <lineage>
        <taxon>Eukaryota</taxon>
        <taxon>Metazoa</taxon>
        <taxon>Chordata</taxon>
        <taxon>Craniata</taxon>
        <taxon>Vertebrata</taxon>
        <taxon>Euteleostomi</taxon>
        <taxon>Amphibia</taxon>
        <taxon>Batrachia</taxon>
        <taxon>Anura</taxon>
        <taxon>Pelobatoidea</taxon>
        <taxon>Megophryidae</taxon>
        <taxon>Leptobrachium</taxon>
    </lineage>
</organism>
<dbReference type="GO" id="GO:0004252">
    <property type="term" value="F:serine-type endopeptidase activity"/>
    <property type="evidence" value="ECO:0007669"/>
    <property type="project" value="TreeGrafter"/>
</dbReference>
<evidence type="ECO:0000259" key="6">
    <source>
        <dbReference type="PROSITE" id="PS50030"/>
    </source>
</evidence>
<dbReference type="Proteomes" id="UP000694569">
    <property type="component" value="Unplaced"/>
</dbReference>
<dbReference type="GeneTree" id="ENSGT00950000182999"/>
<dbReference type="SMART" id="SM00165">
    <property type="entry name" value="UBA"/>
    <property type="match status" value="1"/>
</dbReference>
<dbReference type="PANTHER" id="PTHR43066:SF21">
    <property type="entry name" value="UBIQUITIN-ASSOCIATED DOMAIN-CONTAINING PROTEIN 2"/>
    <property type="match status" value="1"/>
</dbReference>
<dbReference type="FunFam" id="1.10.8.10:FF:000003">
    <property type="entry name" value="UV excision repair protein RAD23 homolog"/>
    <property type="match status" value="1"/>
</dbReference>
<reference evidence="7" key="1">
    <citation type="submission" date="2025-08" db="UniProtKB">
        <authorList>
            <consortium name="Ensembl"/>
        </authorList>
    </citation>
    <scope>IDENTIFICATION</scope>
</reference>
<dbReference type="Pfam" id="PF00627">
    <property type="entry name" value="UBA"/>
    <property type="match status" value="1"/>
</dbReference>
<keyword evidence="8" id="KW-1185">Reference proteome</keyword>
<dbReference type="SUPFAM" id="SSF144091">
    <property type="entry name" value="Rhomboid-like"/>
    <property type="match status" value="1"/>
</dbReference>
<feature type="domain" description="UBA" evidence="6">
    <location>
        <begin position="297"/>
        <end position="337"/>
    </location>
</feature>
<dbReference type="InterPro" id="IPR009060">
    <property type="entry name" value="UBA-like_sf"/>
</dbReference>
<accession>A0A8C5LT79</accession>
<dbReference type="Gene3D" id="1.10.8.10">
    <property type="entry name" value="DNA helicase RuvA subunit, C-terminal domain"/>
    <property type="match status" value="1"/>
</dbReference>
<dbReference type="Ensembl" id="ENSLLET00000004241.1">
    <property type="protein sequence ID" value="ENSLLEP00000004052.1"/>
    <property type="gene ID" value="ENSLLEG00000002600.1"/>
</dbReference>
<feature type="transmembrane region" description="Helical" evidence="5">
    <location>
        <begin position="117"/>
        <end position="142"/>
    </location>
</feature>
<keyword evidence="4 5" id="KW-0472">Membrane</keyword>
<reference evidence="7" key="2">
    <citation type="submission" date="2025-09" db="UniProtKB">
        <authorList>
            <consortium name="Ensembl"/>
        </authorList>
    </citation>
    <scope>IDENTIFICATION</scope>
</reference>